<dbReference type="AlphaFoldDB" id="A0A2T5GMB2"/>
<keyword evidence="3" id="KW-1185">Reference proteome</keyword>
<reference evidence="2 4" key="2">
    <citation type="submission" date="2019-09" db="EMBL/GenBank/DDBJ databases">
        <authorList>
            <person name="Dittami M. S."/>
        </authorList>
    </citation>
    <scope>NUCLEOTIDE SEQUENCE [LARGE SCALE GENOMIC DNA]</scope>
    <source>
        <strain evidence="2">SPHINGO391</strain>
    </source>
</reference>
<dbReference type="Proteomes" id="UP000326857">
    <property type="component" value="Unassembled WGS sequence"/>
</dbReference>
<protein>
    <submittedName>
        <fullName evidence="1">Uncharacterized protein</fullName>
    </submittedName>
</protein>
<dbReference type="EMBL" id="CABVLI010000044">
    <property type="protein sequence ID" value="VVT27102.1"/>
    <property type="molecule type" value="Genomic_DNA"/>
</dbReference>
<reference evidence="1 3" key="1">
    <citation type="submission" date="2018-04" db="EMBL/GenBank/DDBJ databases">
        <title>Genomic Encyclopedia of Type Strains, Phase III (KMG-III): the genomes of soil and plant-associated and newly described type strains.</title>
        <authorList>
            <person name="Whitman W."/>
        </authorList>
    </citation>
    <scope>NUCLEOTIDE SEQUENCE [LARGE SCALE GENOMIC DNA]</scope>
    <source>
        <strain evidence="1 3">MA101b</strain>
    </source>
</reference>
<evidence type="ECO:0000313" key="3">
    <source>
        <dbReference type="Proteomes" id="UP000244189"/>
    </source>
</evidence>
<dbReference type="Proteomes" id="UP000244189">
    <property type="component" value="Unassembled WGS sequence"/>
</dbReference>
<accession>A0A2T5GMB2</accession>
<evidence type="ECO:0000313" key="1">
    <source>
        <dbReference type="EMBL" id="PTQ60474.1"/>
    </source>
</evidence>
<organism evidence="1 3">
    <name type="scientific">Sphingomonas aurantiaca</name>
    <dbReference type="NCBI Taxonomy" id="185949"/>
    <lineage>
        <taxon>Bacteria</taxon>
        <taxon>Pseudomonadati</taxon>
        <taxon>Pseudomonadota</taxon>
        <taxon>Alphaproteobacteria</taxon>
        <taxon>Sphingomonadales</taxon>
        <taxon>Sphingomonadaceae</taxon>
        <taxon>Sphingomonas</taxon>
    </lineage>
</organism>
<evidence type="ECO:0000313" key="4">
    <source>
        <dbReference type="Proteomes" id="UP000326857"/>
    </source>
</evidence>
<proteinExistence type="predicted"/>
<dbReference type="RefSeq" id="WP_199860984.1">
    <property type="nucleotide sequence ID" value="NZ_JAPZPS010000002.1"/>
</dbReference>
<name>A0A2T5GMB2_9SPHN</name>
<sequence length="111" mass="11798">MLAMLLSMMIEDPLMAVAKARMAAEQTCTPSADATDITVCGLRTADRFRVPFIVHDPGDPAHESLRDERTRLLHRTTPLADLSPFQVGGGMAGVTMTVGGGGSTSFRKPAP</sequence>
<dbReference type="EMBL" id="QAOG01000003">
    <property type="protein sequence ID" value="PTQ60474.1"/>
    <property type="molecule type" value="Genomic_DNA"/>
</dbReference>
<gene>
    <name evidence="1" type="ORF">C8J26_2186</name>
    <name evidence="2" type="ORF">SPHINGO391_490269</name>
</gene>
<evidence type="ECO:0000313" key="2">
    <source>
        <dbReference type="EMBL" id="VVT27102.1"/>
    </source>
</evidence>
<accession>A0A5E8A6Q6</accession>